<name>A0A381QC04_9ZZZZ</name>
<dbReference type="AlphaFoldDB" id="A0A381QC04"/>
<dbReference type="GO" id="GO:0016491">
    <property type="term" value="F:oxidoreductase activity"/>
    <property type="evidence" value="ECO:0007669"/>
    <property type="project" value="UniProtKB-KW"/>
</dbReference>
<evidence type="ECO:0000313" key="3">
    <source>
        <dbReference type="EMBL" id="SUZ75597.1"/>
    </source>
</evidence>
<gene>
    <name evidence="3" type="ORF">METZ01_LOCUS28451</name>
</gene>
<dbReference type="InterPro" id="IPR002347">
    <property type="entry name" value="SDR_fam"/>
</dbReference>
<dbReference type="EMBL" id="UINC01001251">
    <property type="protein sequence ID" value="SUZ75597.1"/>
    <property type="molecule type" value="Genomic_DNA"/>
</dbReference>
<keyword evidence="2" id="KW-0560">Oxidoreductase</keyword>
<dbReference type="InterPro" id="IPR036291">
    <property type="entry name" value="NAD(P)-bd_dom_sf"/>
</dbReference>
<reference evidence="3" key="1">
    <citation type="submission" date="2018-05" db="EMBL/GenBank/DDBJ databases">
        <authorList>
            <person name="Lanie J.A."/>
            <person name="Ng W.-L."/>
            <person name="Kazmierczak K.M."/>
            <person name="Andrzejewski T.M."/>
            <person name="Davidsen T.M."/>
            <person name="Wayne K.J."/>
            <person name="Tettelin H."/>
            <person name="Glass J.I."/>
            <person name="Rusch D."/>
            <person name="Podicherti R."/>
            <person name="Tsui H.-C.T."/>
            <person name="Winkler M.E."/>
        </authorList>
    </citation>
    <scope>NUCLEOTIDE SEQUENCE</scope>
</reference>
<dbReference type="Gene3D" id="3.40.50.720">
    <property type="entry name" value="NAD(P)-binding Rossmann-like Domain"/>
    <property type="match status" value="1"/>
</dbReference>
<organism evidence="3">
    <name type="scientific">marine metagenome</name>
    <dbReference type="NCBI Taxonomy" id="408172"/>
    <lineage>
        <taxon>unclassified sequences</taxon>
        <taxon>metagenomes</taxon>
        <taxon>ecological metagenomes</taxon>
    </lineage>
</organism>
<accession>A0A381QC04</accession>
<protein>
    <recommendedName>
        <fullName evidence="4">3-oxoacyl-ACP reductase</fullName>
    </recommendedName>
</protein>
<dbReference type="PANTHER" id="PTHR24321">
    <property type="entry name" value="DEHYDROGENASES, SHORT CHAIN"/>
    <property type="match status" value="1"/>
</dbReference>
<evidence type="ECO:0000256" key="2">
    <source>
        <dbReference type="ARBA" id="ARBA00023002"/>
    </source>
</evidence>
<dbReference type="Pfam" id="PF13561">
    <property type="entry name" value="adh_short_C2"/>
    <property type="match status" value="1"/>
</dbReference>
<dbReference type="CDD" id="cd05233">
    <property type="entry name" value="SDR_c"/>
    <property type="match status" value="1"/>
</dbReference>
<comment type="similarity">
    <text evidence="1">Belongs to the short-chain dehydrogenases/reductases (SDR) family.</text>
</comment>
<dbReference type="InterPro" id="IPR020904">
    <property type="entry name" value="Sc_DH/Rdtase_CS"/>
</dbReference>
<dbReference type="PRINTS" id="PR00081">
    <property type="entry name" value="GDHRDH"/>
</dbReference>
<evidence type="ECO:0008006" key="4">
    <source>
        <dbReference type="Google" id="ProtNLM"/>
    </source>
</evidence>
<dbReference type="SUPFAM" id="SSF51735">
    <property type="entry name" value="NAD(P)-binding Rossmann-fold domains"/>
    <property type="match status" value="1"/>
</dbReference>
<sequence>MSTKDYFNVKNKIVAIIGAASGIGKATSLEFAKQGATVHCFDINAAGVQSVVQQIKESGCASYGTMLDITKEDLVNEALDSIVQRHNQLDAVICTPSVNVRKSLLTYSSDEFDKVVSLNLKGSFNVLRTAGRHMTQAGAGSIVLFSSIRSQVVEPGQSVYAATKAGIVQLVRTAAAEFGPSGVRVNALAPGIVETPLTEPIKSVPDWYEAYAAKTVLGRWATPEEMVGPIIFLSSDASSYVTGTVLFADGGWTAADGRYNPPGV</sequence>
<proteinExistence type="inferred from homology"/>
<dbReference type="FunFam" id="3.40.50.720:FF:000084">
    <property type="entry name" value="Short-chain dehydrogenase reductase"/>
    <property type="match status" value="1"/>
</dbReference>
<dbReference type="PROSITE" id="PS00061">
    <property type="entry name" value="ADH_SHORT"/>
    <property type="match status" value="1"/>
</dbReference>
<evidence type="ECO:0000256" key="1">
    <source>
        <dbReference type="ARBA" id="ARBA00006484"/>
    </source>
</evidence>
<dbReference type="PANTHER" id="PTHR24321:SF8">
    <property type="entry name" value="ESTRADIOL 17-BETA-DEHYDROGENASE 8-RELATED"/>
    <property type="match status" value="1"/>
</dbReference>